<dbReference type="RefSeq" id="XP_019017190.1">
    <property type="nucleotide sequence ID" value="XM_019161538.1"/>
</dbReference>
<sequence>MITGGDTDEAVRQTDFDALSSRLSCFLKGYTPEDRLLGALVPLLVHYQVAGCGSEFKRFALARRLRSQFFNVLPANIGDVAAVAQLDRAVVAAKTGRFTPLKPPLINRGTYLRTTAISRTVEQFVARHRHAGKVQVVSLGAGSDTRAFGVVAQNANVHYYELDFEQTARLKKLAILSSEQLSACVGAPALPPAELPRTAAQIAAVDPTLHTDRYHLVPCDLRGLTPERALHTVPGLERLDGAVPTLVVSECCLCYLSQDDSDNVVRFWRRSLDDGEFVVYEPLGGSDQPQTAGDAGRQPNRFGEVMVKNLICRGIEMPTLLVYGTVAAQIERFRRLLDTDTQHRCDVWCKDMKWVYDHEVDDAELERISRLEMLDELEELNLINSHYCLVVARWQPQPLALAQCT</sequence>
<feature type="binding site" evidence="9">
    <location>
        <begin position="220"/>
        <end position="221"/>
    </location>
    <ligand>
        <name>S-adenosyl-L-methionine</name>
        <dbReference type="ChEBI" id="CHEBI:59789"/>
    </ligand>
</feature>
<feature type="binding site" evidence="9">
    <location>
        <position position="140"/>
    </location>
    <ligand>
        <name>S-adenosyl-L-methionine</name>
        <dbReference type="ChEBI" id="CHEBI:59789"/>
    </ligand>
</feature>
<dbReference type="GO" id="GO:0032259">
    <property type="term" value="P:methylation"/>
    <property type="evidence" value="ECO:0007669"/>
    <property type="project" value="UniProtKB-KW"/>
</dbReference>
<name>A0A1E3NIV8_9ASCO</name>
<dbReference type="Pfam" id="PF04072">
    <property type="entry name" value="LCM"/>
    <property type="match status" value="1"/>
</dbReference>
<dbReference type="GeneID" id="30178225"/>
<dbReference type="SUPFAM" id="SSF53335">
    <property type="entry name" value="S-adenosyl-L-methionine-dependent methyltransferases"/>
    <property type="match status" value="1"/>
</dbReference>
<dbReference type="AlphaFoldDB" id="A0A1E3NIV8"/>
<evidence type="ECO:0000256" key="8">
    <source>
        <dbReference type="PIRNR" id="PIRNR016305"/>
    </source>
</evidence>
<protein>
    <recommendedName>
        <fullName evidence="4 8">Leucine carboxyl methyltransferase 1</fullName>
        <ecNumber evidence="3 8">2.1.1.233</ecNumber>
    </recommendedName>
</protein>
<dbReference type="Proteomes" id="UP000094455">
    <property type="component" value="Unassembled WGS sequence"/>
</dbReference>
<feature type="binding site" evidence="9">
    <location>
        <position position="250"/>
    </location>
    <ligand>
        <name>S-adenosyl-L-methionine</name>
        <dbReference type="ChEBI" id="CHEBI:59789"/>
    </ligand>
</feature>
<dbReference type="Gene3D" id="3.40.50.150">
    <property type="entry name" value="Vaccinia Virus protein VP39"/>
    <property type="match status" value="1"/>
</dbReference>
<evidence type="ECO:0000313" key="11">
    <source>
        <dbReference type="Proteomes" id="UP000094455"/>
    </source>
</evidence>
<feature type="binding site" evidence="9">
    <location>
        <position position="113"/>
    </location>
    <ligand>
        <name>S-adenosyl-L-methionine</name>
        <dbReference type="ChEBI" id="CHEBI:59789"/>
    </ligand>
</feature>
<evidence type="ECO:0000256" key="2">
    <source>
        <dbReference type="ARBA" id="ARBA00010703"/>
    </source>
</evidence>
<dbReference type="OrthoDB" id="203237at2759"/>
<comment type="catalytic activity">
    <reaction evidence="1 8">
        <text>[phosphatase 2A protein]-C-terminal L-leucine + S-adenosyl-L-methionine = [phosphatase 2A protein]-C-terminal L-leucine methyl ester + S-adenosyl-L-homocysteine</text>
        <dbReference type="Rhea" id="RHEA:48544"/>
        <dbReference type="Rhea" id="RHEA-COMP:12134"/>
        <dbReference type="Rhea" id="RHEA-COMP:12135"/>
        <dbReference type="ChEBI" id="CHEBI:57856"/>
        <dbReference type="ChEBI" id="CHEBI:59789"/>
        <dbReference type="ChEBI" id="CHEBI:90516"/>
        <dbReference type="ChEBI" id="CHEBI:90517"/>
        <dbReference type="EC" id="2.1.1.233"/>
    </reaction>
</comment>
<evidence type="ECO:0000256" key="9">
    <source>
        <dbReference type="PIRSR" id="PIRSR016305-1"/>
    </source>
</evidence>
<evidence type="ECO:0000256" key="7">
    <source>
        <dbReference type="ARBA" id="ARBA00022691"/>
    </source>
</evidence>
<evidence type="ECO:0000256" key="1">
    <source>
        <dbReference type="ARBA" id="ARBA00000724"/>
    </source>
</evidence>
<dbReference type="EC" id="2.1.1.233" evidence="3 8"/>
<evidence type="ECO:0000256" key="5">
    <source>
        <dbReference type="ARBA" id="ARBA00022603"/>
    </source>
</evidence>
<dbReference type="InterPro" id="IPR029063">
    <property type="entry name" value="SAM-dependent_MTases_sf"/>
</dbReference>
<dbReference type="GO" id="GO:0018423">
    <property type="term" value="F:protein C-terminal leucine carboxyl O-methyltransferase activity"/>
    <property type="evidence" value="ECO:0007669"/>
    <property type="project" value="UniProtKB-EC"/>
</dbReference>
<dbReference type="EMBL" id="KV454004">
    <property type="protein sequence ID" value="ODQ46077.1"/>
    <property type="molecule type" value="Genomic_DNA"/>
</dbReference>
<dbReference type="InterPro" id="IPR007213">
    <property type="entry name" value="Ppm1/Ppm2/Tcmp"/>
</dbReference>
<gene>
    <name evidence="10" type="ORF">PICMEDRAFT_17305</name>
</gene>
<dbReference type="InterPro" id="IPR016651">
    <property type="entry name" value="LCMT1"/>
</dbReference>
<dbReference type="PIRSF" id="PIRSF016305">
    <property type="entry name" value="LCM_mtfrase"/>
    <property type="match status" value="1"/>
</dbReference>
<dbReference type="STRING" id="763406.A0A1E3NIV8"/>
<dbReference type="PANTHER" id="PTHR13600">
    <property type="entry name" value="LEUCINE CARBOXYL METHYLTRANSFERASE"/>
    <property type="match status" value="1"/>
</dbReference>
<evidence type="ECO:0000256" key="6">
    <source>
        <dbReference type="ARBA" id="ARBA00022679"/>
    </source>
</evidence>
<comment type="similarity">
    <text evidence="2 8">Belongs to the methyltransferase superfamily. LCMT family.</text>
</comment>
<comment type="function">
    <text evidence="8">Methylates the carboxyl group of the C-terminal leucine residue of protein phosphatase 2A catalytic subunits to form alpha-leucine ester residues.</text>
</comment>
<evidence type="ECO:0000256" key="4">
    <source>
        <dbReference type="ARBA" id="ARBA00017497"/>
    </source>
</evidence>
<keyword evidence="6 8" id="KW-0808">Transferase</keyword>
<reference evidence="10 11" key="1">
    <citation type="journal article" date="2016" name="Proc. Natl. Acad. Sci. U.S.A.">
        <title>Comparative genomics of biotechnologically important yeasts.</title>
        <authorList>
            <person name="Riley R."/>
            <person name="Haridas S."/>
            <person name="Wolfe K.H."/>
            <person name="Lopes M.R."/>
            <person name="Hittinger C.T."/>
            <person name="Goeker M."/>
            <person name="Salamov A.A."/>
            <person name="Wisecaver J.H."/>
            <person name="Long T.M."/>
            <person name="Calvey C.H."/>
            <person name="Aerts A.L."/>
            <person name="Barry K.W."/>
            <person name="Choi C."/>
            <person name="Clum A."/>
            <person name="Coughlan A.Y."/>
            <person name="Deshpande S."/>
            <person name="Douglass A.P."/>
            <person name="Hanson S.J."/>
            <person name="Klenk H.-P."/>
            <person name="LaButti K.M."/>
            <person name="Lapidus A."/>
            <person name="Lindquist E.A."/>
            <person name="Lipzen A.M."/>
            <person name="Meier-Kolthoff J.P."/>
            <person name="Ohm R.A."/>
            <person name="Otillar R.P."/>
            <person name="Pangilinan J.L."/>
            <person name="Peng Y."/>
            <person name="Rokas A."/>
            <person name="Rosa C.A."/>
            <person name="Scheuner C."/>
            <person name="Sibirny A.A."/>
            <person name="Slot J.C."/>
            <person name="Stielow J.B."/>
            <person name="Sun H."/>
            <person name="Kurtzman C.P."/>
            <person name="Blackwell M."/>
            <person name="Grigoriev I.V."/>
            <person name="Jeffries T.W."/>
        </authorList>
    </citation>
    <scope>NUCLEOTIDE SEQUENCE [LARGE SCALE GENOMIC DNA]</scope>
    <source>
        <strain evidence="10 11">NRRL Y-2026</strain>
    </source>
</reference>
<evidence type="ECO:0000256" key="3">
    <source>
        <dbReference type="ARBA" id="ARBA00012834"/>
    </source>
</evidence>
<proteinExistence type="inferred from homology"/>
<keyword evidence="5 8" id="KW-0489">Methyltransferase</keyword>
<accession>A0A1E3NIV8</accession>
<evidence type="ECO:0000313" key="10">
    <source>
        <dbReference type="EMBL" id="ODQ46077.1"/>
    </source>
</evidence>
<organism evidence="10 11">
    <name type="scientific">Pichia membranifaciens NRRL Y-2026</name>
    <dbReference type="NCBI Taxonomy" id="763406"/>
    <lineage>
        <taxon>Eukaryota</taxon>
        <taxon>Fungi</taxon>
        <taxon>Dikarya</taxon>
        <taxon>Ascomycota</taxon>
        <taxon>Saccharomycotina</taxon>
        <taxon>Pichiomycetes</taxon>
        <taxon>Pichiales</taxon>
        <taxon>Pichiaceae</taxon>
        <taxon>Pichia</taxon>
    </lineage>
</organism>
<keyword evidence="7 8" id="KW-0949">S-adenosyl-L-methionine</keyword>
<keyword evidence="11" id="KW-1185">Reference proteome</keyword>
<dbReference type="PANTHER" id="PTHR13600:SF21">
    <property type="entry name" value="LEUCINE CARBOXYL METHYLTRANSFERASE 1"/>
    <property type="match status" value="1"/>
</dbReference>